<reference evidence="3" key="1">
    <citation type="submission" date="2015-05" db="EMBL/GenBank/DDBJ databases">
        <authorList>
            <person name="Fogelqvist Johan"/>
        </authorList>
    </citation>
    <scope>NUCLEOTIDE SEQUENCE [LARGE SCALE GENOMIC DNA]</scope>
</reference>
<protein>
    <submittedName>
        <fullName evidence="2">Uncharacterized protein</fullName>
    </submittedName>
</protein>
<feature type="coiled-coil region" evidence="1">
    <location>
        <begin position="244"/>
        <end position="327"/>
    </location>
</feature>
<keyword evidence="1" id="KW-0175">Coiled coil</keyword>
<dbReference type="Proteomes" id="UP000045706">
    <property type="component" value="Unassembled WGS sequence"/>
</dbReference>
<evidence type="ECO:0000256" key="1">
    <source>
        <dbReference type="SAM" id="Coils"/>
    </source>
</evidence>
<name>A0A0G4LUS0_VERLO</name>
<evidence type="ECO:0000313" key="2">
    <source>
        <dbReference type="EMBL" id="CRK25754.1"/>
    </source>
</evidence>
<dbReference type="EMBL" id="CVQI01018335">
    <property type="protein sequence ID" value="CRK25754.1"/>
    <property type="molecule type" value="Genomic_DNA"/>
</dbReference>
<proteinExistence type="predicted"/>
<gene>
    <name evidence="2" type="ORF">BN1723_013691</name>
</gene>
<accession>A0A0G4LUS0</accession>
<sequence>MDYLSEISSNDSEPEYIEAGYVRKCSKKESIPFPTRSEQTVWMQDVAALPGFDFKKPRKIFHIPRQIQDGLGGWVEDTSDLQGCRERFVDSLTGVFAAAADFFSVQDDTTREQISLFEAAPSIAERARKTARLLRLLEGGDPEDVQNHTPCEVEAVMHFGVLRQSYLDQGSRQPDSKQVLLQAQYGCQKPLELLYRSIETYNQVKIICQSQVRELFKAHRLGFERRTSFDTNTLEPMFHIRANSKLQEMELKESKTQLKESKRELERSKTELERSKIKVANLEGQIRRLNTKHDGVNRDRETLKRQLAESDDRVEKLRKKVRGALDDHDL</sequence>
<organism evidence="2 3">
    <name type="scientific">Verticillium longisporum</name>
    <name type="common">Verticillium dahliae var. longisporum</name>
    <dbReference type="NCBI Taxonomy" id="100787"/>
    <lineage>
        <taxon>Eukaryota</taxon>
        <taxon>Fungi</taxon>
        <taxon>Dikarya</taxon>
        <taxon>Ascomycota</taxon>
        <taxon>Pezizomycotina</taxon>
        <taxon>Sordariomycetes</taxon>
        <taxon>Hypocreomycetidae</taxon>
        <taxon>Glomerellales</taxon>
        <taxon>Plectosphaerellaceae</taxon>
        <taxon>Verticillium</taxon>
    </lineage>
</organism>
<dbReference type="AlphaFoldDB" id="A0A0G4LUS0"/>
<evidence type="ECO:0000313" key="3">
    <source>
        <dbReference type="Proteomes" id="UP000045706"/>
    </source>
</evidence>